<accession>A0ABU3SP13</accession>
<dbReference type="InterPro" id="IPR043149">
    <property type="entry name" value="TagF_N"/>
</dbReference>
<name>A0ABU3SP13_9MICO</name>
<dbReference type="Pfam" id="PF04464">
    <property type="entry name" value="Glyphos_transf"/>
    <property type="match status" value="1"/>
</dbReference>
<reference evidence="7 8" key="1">
    <citation type="submission" date="2023-09" db="EMBL/GenBank/DDBJ databases">
        <title>Microbacterium fusihabitans sp. nov., Microbacterium phycihabitans sp. nov., and Microbacterium cervinum sp. nov., isolated from dried seaweeds of beach.</title>
        <authorList>
            <person name="Lee S.D."/>
        </authorList>
    </citation>
    <scope>NUCLEOTIDE SEQUENCE [LARGE SCALE GENOMIC DNA]</scope>
    <source>
        <strain evidence="7 8">KSW2-29</strain>
    </source>
</reference>
<keyword evidence="4" id="KW-0808">Transferase</keyword>
<dbReference type="Gene3D" id="3.40.50.11820">
    <property type="match status" value="1"/>
</dbReference>
<evidence type="ECO:0000256" key="5">
    <source>
        <dbReference type="ARBA" id="ARBA00022944"/>
    </source>
</evidence>
<dbReference type="RefSeq" id="WP_316004641.1">
    <property type="nucleotide sequence ID" value="NZ_JAWDIT010000003.1"/>
</dbReference>
<keyword evidence="8" id="KW-1185">Reference proteome</keyword>
<proteinExistence type="inferred from homology"/>
<evidence type="ECO:0000256" key="6">
    <source>
        <dbReference type="ARBA" id="ARBA00023136"/>
    </source>
</evidence>
<keyword evidence="3" id="KW-1003">Cell membrane</keyword>
<keyword evidence="5" id="KW-0777">Teichoic acid biosynthesis</keyword>
<dbReference type="Proteomes" id="UP001261125">
    <property type="component" value="Unassembled WGS sequence"/>
</dbReference>
<evidence type="ECO:0000313" key="7">
    <source>
        <dbReference type="EMBL" id="MDU0346286.1"/>
    </source>
</evidence>
<dbReference type="InterPro" id="IPR043148">
    <property type="entry name" value="TagF_C"/>
</dbReference>
<evidence type="ECO:0000256" key="3">
    <source>
        <dbReference type="ARBA" id="ARBA00022475"/>
    </source>
</evidence>
<evidence type="ECO:0000313" key="8">
    <source>
        <dbReference type="Proteomes" id="UP001261125"/>
    </source>
</evidence>
<comment type="caution">
    <text evidence="7">The sequence shown here is derived from an EMBL/GenBank/DDBJ whole genome shotgun (WGS) entry which is preliminary data.</text>
</comment>
<dbReference type="SUPFAM" id="SSF53756">
    <property type="entry name" value="UDP-Glycosyltransferase/glycogen phosphorylase"/>
    <property type="match status" value="1"/>
</dbReference>
<keyword evidence="6" id="KW-0472">Membrane</keyword>
<evidence type="ECO:0000256" key="4">
    <source>
        <dbReference type="ARBA" id="ARBA00022679"/>
    </source>
</evidence>
<comment type="subcellular location">
    <subcellularLocation>
        <location evidence="1">Cell membrane</location>
        <topology evidence="1">Peripheral membrane protein</topology>
    </subcellularLocation>
</comment>
<comment type="similarity">
    <text evidence="2">Belongs to the CDP-glycerol glycerophosphotransferase family.</text>
</comment>
<sequence length="486" mass="54384">MTDARLFDDAGMPALEISGEGARPASVVLEGARARSHARLHGRGRTWRAVVPLHAARWGGVDLPLPSGRYRLRIDAGEATDADPAALAVTETALTGLRAALDGATVTITAPVDPVYRSGEGRAAIERRYATGQREPLENAVFFESFYGRTAGCNPLAIDRELARVAPGVTRYWSVVDLSVEVPDGAVAVVEGSPEWWRARGVARLLVVNDWLRRRFVRRRGQRVLQTWHGTPLKRLALHRPGFDPRRALAVVRESRRWDVLLAQSPYAARVLGKAYAFLRRPVWVEGYPRDDGLRDDDGRETRRRLGIQPDERVLLYAPTWRDDREQIVDFVDASALARSADAVVLVRGHTRTLHPGSDLDGPRVIDVTGYPDTSRLLAAADALITDYSSVMFDFAITGKPMYFLVPDLERYRGEMRGFYFDLLDLAPGPVVRTQHELERALAEVDPSIFAERYDRWRHLFVPRDDGRAAERVVARILDQGFVDRG</sequence>
<dbReference type="Gene3D" id="3.40.50.12580">
    <property type="match status" value="1"/>
</dbReference>
<organism evidence="7 8">
    <name type="scientific">Microbacterium phycohabitans</name>
    <dbReference type="NCBI Taxonomy" id="3075993"/>
    <lineage>
        <taxon>Bacteria</taxon>
        <taxon>Bacillati</taxon>
        <taxon>Actinomycetota</taxon>
        <taxon>Actinomycetes</taxon>
        <taxon>Micrococcales</taxon>
        <taxon>Microbacteriaceae</taxon>
        <taxon>Microbacterium</taxon>
    </lineage>
</organism>
<protein>
    <submittedName>
        <fullName evidence="7">CDP-glycerol glycerophosphotransferase family protein</fullName>
    </submittedName>
</protein>
<dbReference type="InterPro" id="IPR007554">
    <property type="entry name" value="Glycerophosphate_synth"/>
</dbReference>
<dbReference type="PANTHER" id="PTHR37316:SF3">
    <property type="entry name" value="TEICHOIC ACID GLYCEROL-PHOSPHATE TRANSFERASE"/>
    <property type="match status" value="1"/>
</dbReference>
<dbReference type="EMBL" id="JAWDIT010000003">
    <property type="protein sequence ID" value="MDU0346286.1"/>
    <property type="molecule type" value="Genomic_DNA"/>
</dbReference>
<gene>
    <name evidence="7" type="ORF">RWH44_11315</name>
</gene>
<dbReference type="InterPro" id="IPR051612">
    <property type="entry name" value="Teichoic_Acid_Biosynth"/>
</dbReference>
<evidence type="ECO:0000256" key="1">
    <source>
        <dbReference type="ARBA" id="ARBA00004202"/>
    </source>
</evidence>
<evidence type="ECO:0000256" key="2">
    <source>
        <dbReference type="ARBA" id="ARBA00010488"/>
    </source>
</evidence>
<dbReference type="PANTHER" id="PTHR37316">
    <property type="entry name" value="TEICHOIC ACID GLYCEROL-PHOSPHATE PRIMASE"/>
    <property type="match status" value="1"/>
</dbReference>